<dbReference type="Gene3D" id="2.70.98.10">
    <property type="match status" value="1"/>
</dbReference>
<name>A0A0F7CYY4_9ASPA</name>
<dbReference type="EMBL" id="KM584824">
    <property type="protein sequence ID" value="AKG62924.1"/>
    <property type="molecule type" value="mRNA"/>
</dbReference>
<dbReference type="InterPro" id="IPR011013">
    <property type="entry name" value="Gal_mutarotase_sf_dom"/>
</dbReference>
<dbReference type="PANTHER" id="PTHR11122:SF15">
    <property type="entry name" value="PROTEIN NDH-DEPENDENT CYCLIC ELECTRON FLOW 5"/>
    <property type="match status" value="1"/>
</dbReference>
<dbReference type="GO" id="GO:0005975">
    <property type="term" value="P:carbohydrate metabolic process"/>
    <property type="evidence" value="ECO:0007669"/>
    <property type="project" value="InterPro"/>
</dbReference>
<evidence type="ECO:0000313" key="1">
    <source>
        <dbReference type="EMBL" id="AKG62924.1"/>
    </source>
</evidence>
<dbReference type="PANTHER" id="PTHR11122">
    <property type="entry name" value="APOSPORY-ASSOCIATED PROTEIN C-RELATED"/>
    <property type="match status" value="1"/>
</dbReference>
<protein>
    <submittedName>
        <fullName evidence="1">NDH-dependent cyclic electron flow 5</fullName>
    </submittedName>
</protein>
<dbReference type="SUPFAM" id="SSF74650">
    <property type="entry name" value="Galactose mutarotase-like"/>
    <property type="match status" value="1"/>
</dbReference>
<sequence>MATRSFPALPSFIAPRKTTSPHAFFNLQKQSKNSPSLQAWPGISIPSSSIDVEYLGREFGGRGATFEALGDDCVVTMGPVEGSTANLMLPRGLITSYKPRMWHGGRVEVVHSLVSEDENGEVMVHGGVSTDVRCVADSGLTEWSPATWALHDVRGSSDEFIQVELISTSPNGKMEAKYLVTLREDMISSELVLTNSTKSIIQLRGSIMSHLTVSTPDASYAVGLQGSNYCNKQAPSEFRILPPADSKKHENSSEFIRSVAQKGFDSLFSAWGTQKHYGEEKDEEQEREESSDYAQMNDKFSRVYTFIPVEFTVIDRGRRNSVVIQRSGFEELYMFSPGSDHDWYGKYAFVCVGPCALLKPILLGPGGIWKGAQYLYNPNI</sequence>
<dbReference type="GO" id="GO:0005737">
    <property type="term" value="C:cytoplasm"/>
    <property type="evidence" value="ECO:0007669"/>
    <property type="project" value="TreeGrafter"/>
</dbReference>
<organism evidence="1">
    <name type="scientific">Habenaria pantlingiana</name>
    <dbReference type="NCBI Taxonomy" id="1498489"/>
    <lineage>
        <taxon>Eukaryota</taxon>
        <taxon>Viridiplantae</taxon>
        <taxon>Streptophyta</taxon>
        <taxon>Embryophyta</taxon>
        <taxon>Tracheophyta</taxon>
        <taxon>Spermatophyta</taxon>
        <taxon>Magnoliopsida</taxon>
        <taxon>Liliopsida</taxon>
        <taxon>Asparagales</taxon>
        <taxon>Orchidaceae</taxon>
        <taxon>Orchidoideae</taxon>
        <taxon>Orchideae</taxon>
        <taxon>Orchidinae</taxon>
        <taxon>Habenaria</taxon>
    </lineage>
</organism>
<accession>A0A0F7CYY4</accession>
<gene>
    <name evidence="1" type="primary">NDF5</name>
</gene>
<dbReference type="InterPro" id="IPR014718">
    <property type="entry name" value="GH-type_carb-bd"/>
</dbReference>
<proteinExistence type="evidence at transcript level"/>
<reference evidence="1" key="1">
    <citation type="journal article" date="2015" name="BMC Plant Biol.">
        <title>NDH expression marks major transitions in plant evolution and reveals coordinate intracellular gene loss.</title>
        <authorList>
            <person name="Ruhlman T.A."/>
            <person name="Chang W.J."/>
            <person name="Chen J.J."/>
            <person name="Huang Y.T."/>
            <person name="Chan M.T."/>
            <person name="Zhang J."/>
            <person name="Liao D.C."/>
            <person name="Blazier J.C."/>
            <person name="Jin X."/>
            <person name="Shih M.C."/>
            <person name="Jansen R.K."/>
            <person name="Lin C.S."/>
        </authorList>
    </citation>
    <scope>NUCLEOTIDE SEQUENCE</scope>
</reference>
<dbReference type="AlphaFoldDB" id="A0A0F7CYY4"/>
<dbReference type="GO" id="GO:0047938">
    <property type="term" value="F:glucose-6-phosphate 1-epimerase activity"/>
    <property type="evidence" value="ECO:0007669"/>
    <property type="project" value="TreeGrafter"/>
</dbReference>
<dbReference type="GO" id="GO:0030246">
    <property type="term" value="F:carbohydrate binding"/>
    <property type="evidence" value="ECO:0007669"/>
    <property type="project" value="InterPro"/>
</dbReference>